<dbReference type="KEGG" id="cten:18246994"/>
<protein>
    <recommendedName>
        <fullName evidence="3">Alkyl transferase</fullName>
        <ecNumber evidence="3">2.5.1.-</ecNumber>
    </recommendedName>
</protein>
<evidence type="ECO:0000256" key="3">
    <source>
        <dbReference type="RuleBase" id="RU363018"/>
    </source>
</evidence>
<evidence type="ECO:0000256" key="1">
    <source>
        <dbReference type="ARBA" id="ARBA00022679"/>
    </source>
</evidence>
<dbReference type="GO" id="GO:0005783">
    <property type="term" value="C:endoplasmic reticulum"/>
    <property type="evidence" value="ECO:0007669"/>
    <property type="project" value="TreeGrafter"/>
</dbReference>
<dbReference type="PANTHER" id="PTHR10291">
    <property type="entry name" value="DEHYDRODOLICHYL DIPHOSPHATE SYNTHASE FAMILY MEMBER"/>
    <property type="match status" value="1"/>
</dbReference>
<dbReference type="EMBL" id="GL996515">
    <property type="protein sequence ID" value="EGV64723.1"/>
    <property type="molecule type" value="Genomic_DNA"/>
</dbReference>
<dbReference type="InterPro" id="IPR018520">
    <property type="entry name" value="UPP_synth-like_CS"/>
</dbReference>
<dbReference type="SUPFAM" id="SSF64005">
    <property type="entry name" value="Undecaprenyl diphosphate synthase"/>
    <property type="match status" value="1"/>
</dbReference>
<reference evidence="4 5" key="1">
    <citation type="journal article" date="2011" name="Proc. Natl. Acad. Sci. U.S.A.">
        <title>Comparative genomics of xylose-fermenting fungi for enhanced biofuel production.</title>
        <authorList>
            <person name="Wohlbach D.J."/>
            <person name="Kuo A."/>
            <person name="Sato T.K."/>
            <person name="Potts K.M."/>
            <person name="Salamov A.A."/>
            <person name="LaButti K.M."/>
            <person name="Sun H."/>
            <person name="Clum A."/>
            <person name="Pangilinan J.L."/>
            <person name="Lindquist E.A."/>
            <person name="Lucas S."/>
            <person name="Lapidus A."/>
            <person name="Jin M."/>
            <person name="Gunawan C."/>
            <person name="Balan V."/>
            <person name="Dale B.E."/>
            <person name="Jeffries T.W."/>
            <person name="Zinkel R."/>
            <person name="Barry K.W."/>
            <person name="Grigoriev I.V."/>
            <person name="Gasch A.P."/>
        </authorList>
    </citation>
    <scope>NUCLEOTIDE SEQUENCE [LARGE SCALE GENOMIC DNA]</scope>
    <source>
        <strain evidence="5">ATCC 10573 / BCRC 21748 / CBS 615 / JCM 9827 / NBRC 10315 / NRRL Y-1498 / VKM Y-70</strain>
    </source>
</reference>
<evidence type="ECO:0000313" key="5">
    <source>
        <dbReference type="Proteomes" id="UP000000707"/>
    </source>
</evidence>
<dbReference type="AlphaFoldDB" id="G3B2N5"/>
<dbReference type="GO" id="GO:1904423">
    <property type="term" value="C:dehydrodolichyl diphosphate synthase complex"/>
    <property type="evidence" value="ECO:0007669"/>
    <property type="project" value="TreeGrafter"/>
</dbReference>
<dbReference type="GeneID" id="18246994"/>
<dbReference type="HAMAP" id="MF_01139">
    <property type="entry name" value="ISPT"/>
    <property type="match status" value="1"/>
</dbReference>
<comment type="similarity">
    <text evidence="3">Belongs to the UPP synthase family.</text>
</comment>
<evidence type="ECO:0000256" key="2">
    <source>
        <dbReference type="ARBA" id="ARBA00022842"/>
    </source>
</evidence>
<dbReference type="Pfam" id="PF01255">
    <property type="entry name" value="Prenyltransf"/>
    <property type="match status" value="1"/>
</dbReference>
<dbReference type="GO" id="GO:0016020">
    <property type="term" value="C:membrane"/>
    <property type="evidence" value="ECO:0007669"/>
    <property type="project" value="TreeGrafter"/>
</dbReference>
<dbReference type="InterPro" id="IPR001441">
    <property type="entry name" value="UPP_synth-like"/>
</dbReference>
<organism evidence="5">
    <name type="scientific">Candida tenuis (strain ATCC 10573 / BCRC 21748 / CBS 615 / JCM 9827 / NBRC 10315 / NRRL Y-1498 / VKM Y-70)</name>
    <name type="common">Yeast</name>
    <name type="synonym">Yamadazyma tenuis</name>
    <dbReference type="NCBI Taxonomy" id="590646"/>
    <lineage>
        <taxon>Eukaryota</taxon>
        <taxon>Fungi</taxon>
        <taxon>Dikarya</taxon>
        <taxon>Ascomycota</taxon>
        <taxon>Saccharomycotina</taxon>
        <taxon>Pichiomycetes</taxon>
        <taxon>Debaryomycetaceae</taxon>
        <taxon>Yamadazyma</taxon>
    </lineage>
</organism>
<name>G3B2N5_CANTC</name>
<keyword evidence="1 3" id="KW-0808">Transferase</keyword>
<evidence type="ECO:0000313" key="4">
    <source>
        <dbReference type="EMBL" id="EGV64723.1"/>
    </source>
</evidence>
<dbReference type="GO" id="GO:0005811">
    <property type="term" value="C:lipid droplet"/>
    <property type="evidence" value="ECO:0007669"/>
    <property type="project" value="TreeGrafter"/>
</dbReference>
<sequence>MNPNLSTPSSTQAPLVSAGTLKKLLFAFPLFAYLQGFFKDLVISIMKTGPVPQHVAVIMDGNRTFARKRNLPLKEGHTAGAESLVGVLDACYRLGVSCVTIYAFSIENFHRSKEEVDTLFGLLREKLNYLSQNEDSYAMYNKVQVKIIGNKAMIPEDILKDLERVEERTNHNFGKRVLNVCFPYTSRDDITGAIRSISEKRINHEINKEDINMDLLDISMYFGPETPPLDIMIRTSGHTRLSDFMIWQCNYDCTLEFVDTLWPDFKFFDIMAILFKWGYYKTLETEKLKHLGKRKAKLHQTAQDILKDLPAHPPYRSVSDR</sequence>
<dbReference type="PANTHER" id="PTHR10291:SF2">
    <property type="entry name" value="DEHYDRODOLICHYL DIPHOSPHATE SYNTHASE COMPLEX SUBUNIT SRT1"/>
    <property type="match status" value="1"/>
</dbReference>
<dbReference type="Gene3D" id="3.40.1180.10">
    <property type="entry name" value="Decaprenyl diphosphate synthase-like"/>
    <property type="match status" value="1"/>
</dbReference>
<dbReference type="eggNOG" id="KOG1602">
    <property type="taxonomic scope" value="Eukaryota"/>
</dbReference>
<dbReference type="HOGENOM" id="CLU_038505_0_0_1"/>
<dbReference type="GO" id="GO:0045547">
    <property type="term" value="F:ditrans,polycis-polyprenyl diphosphate synthase [(2E,6E)-farnesyl diphosphate specific] activity"/>
    <property type="evidence" value="ECO:0007669"/>
    <property type="project" value="TreeGrafter"/>
</dbReference>
<dbReference type="STRING" id="590646.G3B2N5"/>
<dbReference type="InterPro" id="IPR036424">
    <property type="entry name" value="UPP_synth-like_sf"/>
</dbReference>
<proteinExistence type="inferred from homology"/>
<dbReference type="OrthoDB" id="4173905at2759"/>
<dbReference type="GO" id="GO:0016094">
    <property type="term" value="P:polyprenol biosynthetic process"/>
    <property type="evidence" value="ECO:0007669"/>
    <property type="project" value="TreeGrafter"/>
</dbReference>
<gene>
    <name evidence="4" type="ORF">CANTEDRAFT_113505</name>
</gene>
<dbReference type="EC" id="2.5.1.-" evidence="3"/>
<keyword evidence="5" id="KW-1185">Reference proteome</keyword>
<dbReference type="PROSITE" id="PS01066">
    <property type="entry name" value="UPP_SYNTHASE"/>
    <property type="match status" value="1"/>
</dbReference>
<dbReference type="Proteomes" id="UP000000707">
    <property type="component" value="Unassembled WGS sequence"/>
</dbReference>
<dbReference type="NCBIfam" id="TIGR00055">
    <property type="entry name" value="uppS"/>
    <property type="match status" value="1"/>
</dbReference>
<dbReference type="CDD" id="cd00475">
    <property type="entry name" value="Cis_IPPS"/>
    <property type="match status" value="1"/>
</dbReference>
<keyword evidence="2" id="KW-0460">Magnesium</keyword>
<accession>G3B2N5</accession>
<dbReference type="FunFam" id="3.40.1180.10:FF:000005">
    <property type="entry name" value="Alkyl transferase"/>
    <property type="match status" value="1"/>
</dbReference>